<sequence length="763" mass="82326">MNKAVTEGIQFNPTPFSEGLDVWSSGDGTPGSNTYLNDPNAAFVPADQDFGGALELVKTDAVQKIRFMGETPILPGCYLQIKARVKAISGALPAMRVAGWAGQAGGAHLNGVTEITASTALTSYGEVVEVTGIVGVGVRSGVDMPWGTQAVFGHFGIDLIGASGGIVRIDDIEITDATEFFLRDMMDWVDVRDYGAIGNGSADDHASFELADAAADGREVLVPAGTYRLNNSVTFQNRVRFQGTVTMPDDKILSLTKNFDLPAYIDAFGDEELAFKKAFQALFNNSGHESLDLGGRLIAVRAPIDMQAAVNNKTTFKQRRYIRNGQFSIVPGSAWDTETYTSQGTYSPSNNKVLTGVTNVAAIPVGSLVQGNGVGREIYVRSKNVSAQTLTLSAPLYDAAGTQTYTFKRFKYILDFSGFDQISKFAMSNVDLQCSGDCSAILLPPSGTGFQLRDCFITAPKDRGISSHGEGDQGMMIDRCQFLSNESPLLVDNRESIGLNANGNDVKIRNNRVVHFKHFAILGGSSSIIMGNHIFQGDNGPVGPRSAGIVLTRTNNRATITGNYICDCSIVWANEHDEAPGFSSEFSFSGLSITGNVFLSQSTAPWFNFISVKPHGSGHFINGLAVTGNTFRLIDGAIDRIEGIDTSFASMDFNRFQNITFENNTFSNVNDQVANPLVLDHNEASAQSVWNVVLAPKLPFGAWVQTVESVQPAGAIRDANNAAYYGIPYYQAKQGPNKDQVNLNWEKPVRGTVTMRVRIDDPV</sequence>
<dbReference type="KEGG" id="rom:EI983_05805"/>
<name>A0A6I6INX7_9RHOB</name>
<dbReference type="AlphaFoldDB" id="A0A6I6INX7"/>
<dbReference type="SUPFAM" id="SSF51126">
    <property type="entry name" value="Pectin lyase-like"/>
    <property type="match status" value="1"/>
</dbReference>
<accession>A0A6I6INX7</accession>
<dbReference type="OrthoDB" id="7749009at2"/>
<organism evidence="1 2">
    <name type="scientific">Roseovarius faecimaris</name>
    <dbReference type="NCBI Taxonomy" id="2494550"/>
    <lineage>
        <taxon>Bacteria</taxon>
        <taxon>Pseudomonadati</taxon>
        <taxon>Pseudomonadota</taxon>
        <taxon>Alphaproteobacteria</taxon>
        <taxon>Rhodobacterales</taxon>
        <taxon>Roseobacteraceae</taxon>
        <taxon>Roseovarius</taxon>
    </lineage>
</organism>
<reference evidence="2" key="1">
    <citation type="submission" date="2018-12" db="EMBL/GenBank/DDBJ databases">
        <title>Complete genome sequence of Roseovarius sp. MME-070.</title>
        <authorList>
            <person name="Nam Y.-D."/>
            <person name="Kang J."/>
            <person name="Chung W.-H."/>
            <person name="Park Y.S."/>
        </authorList>
    </citation>
    <scope>NUCLEOTIDE SEQUENCE [LARGE SCALE GENOMIC DNA]</scope>
    <source>
        <strain evidence="2">MME-070</strain>
    </source>
</reference>
<dbReference type="InterPro" id="IPR012334">
    <property type="entry name" value="Pectin_lyas_fold"/>
</dbReference>
<proteinExistence type="predicted"/>
<dbReference type="EMBL" id="CP034348">
    <property type="protein sequence ID" value="QGX97814.1"/>
    <property type="molecule type" value="Genomic_DNA"/>
</dbReference>
<evidence type="ECO:0000313" key="1">
    <source>
        <dbReference type="EMBL" id="QGX97814.1"/>
    </source>
</evidence>
<dbReference type="InterPro" id="IPR011050">
    <property type="entry name" value="Pectin_lyase_fold/virulence"/>
</dbReference>
<dbReference type="Gene3D" id="2.160.20.10">
    <property type="entry name" value="Single-stranded right-handed beta-helix, Pectin lyase-like"/>
    <property type="match status" value="2"/>
</dbReference>
<gene>
    <name evidence="1" type="ORF">EI983_05805</name>
</gene>
<dbReference type="RefSeq" id="WP_157706449.1">
    <property type="nucleotide sequence ID" value="NZ_CP034348.1"/>
</dbReference>
<keyword evidence="2" id="KW-1185">Reference proteome</keyword>
<dbReference type="Proteomes" id="UP000428330">
    <property type="component" value="Chromosome"/>
</dbReference>
<protein>
    <submittedName>
        <fullName evidence="1">Right-handed parallel beta-helix repeat-containing protein</fullName>
    </submittedName>
</protein>
<evidence type="ECO:0000313" key="2">
    <source>
        <dbReference type="Proteomes" id="UP000428330"/>
    </source>
</evidence>